<gene>
    <name evidence="1" type="ORF">Rain11_0046</name>
</gene>
<evidence type="ECO:0000313" key="1">
    <source>
        <dbReference type="EMBL" id="PKQ70905.1"/>
    </source>
</evidence>
<dbReference type="PANTHER" id="PTHR17985:SF8">
    <property type="entry name" value="TRANSPORT AND GOLGI ORGANIZATION PROTEIN 2 HOMOLOG"/>
    <property type="match status" value="1"/>
</dbReference>
<dbReference type="OrthoDB" id="4380123at2"/>
<sequence length="256" mass="29450">MCLLIFALNHHPDYKLVLLANRDEFYARPTAKAHEWDCASKVIAGKDLQAGGTWLGIDKKGRFSAITNYRDPKNIKTQAPSRGELVQNYLLSQTDPLKYMFQVQFNAQSFNGFNLLVGNREDIFYYSNYAKSIQKIGDGIHGLSNHLLNTYWYKVSLGKEKLENYLNQNNRLNIDDLLGILEDESLPAEEHFIQQTGLPFEQEKMLAPMFIRSEHYGTCASTILLWDINDKITFVEKSYLYGKPDSIQKFSFVVEV</sequence>
<dbReference type="PANTHER" id="PTHR17985">
    <property type="entry name" value="SER/THR-RICH PROTEIN T10 IN DGCR REGION"/>
    <property type="match status" value="1"/>
</dbReference>
<evidence type="ECO:0000313" key="2">
    <source>
        <dbReference type="Proteomes" id="UP000233387"/>
    </source>
</evidence>
<proteinExistence type="predicted"/>
<dbReference type="Proteomes" id="UP000233387">
    <property type="component" value="Unassembled WGS sequence"/>
</dbReference>
<dbReference type="InterPro" id="IPR008551">
    <property type="entry name" value="TANGO2"/>
</dbReference>
<dbReference type="AlphaFoldDB" id="A0A2N3IKQ0"/>
<evidence type="ECO:0008006" key="3">
    <source>
        <dbReference type="Google" id="ProtNLM"/>
    </source>
</evidence>
<dbReference type="EMBL" id="NKXO01000001">
    <property type="protein sequence ID" value="PKQ70905.1"/>
    <property type="molecule type" value="Genomic_DNA"/>
</dbReference>
<reference evidence="1 2" key="1">
    <citation type="submission" date="2017-06" db="EMBL/GenBank/DDBJ databases">
        <title>Raineya orbicola gen. nov., sp. nov. a slightly thermophilic bacterium of the phylum Bacteroidetes and the description of Raineyaceae fam. nov.</title>
        <authorList>
            <person name="Albuquerque L."/>
            <person name="Polonia A.R.M."/>
            <person name="Barroso C."/>
            <person name="Froufe H.J.C."/>
            <person name="Lage O."/>
            <person name="Lobo-Da-Cunha A."/>
            <person name="Egas C."/>
            <person name="Da Costa M.S."/>
        </authorList>
    </citation>
    <scope>NUCLEOTIDE SEQUENCE [LARGE SCALE GENOMIC DNA]</scope>
    <source>
        <strain evidence="1 2">SPSPC-11</strain>
    </source>
</reference>
<dbReference type="RefSeq" id="WP_101357367.1">
    <property type="nucleotide sequence ID" value="NZ_NKXO01000001.1"/>
</dbReference>
<protein>
    <recommendedName>
        <fullName evidence="3">NRDE protein</fullName>
    </recommendedName>
</protein>
<accession>A0A2N3IKQ0</accession>
<name>A0A2N3IKQ0_9BACT</name>
<organism evidence="1 2">
    <name type="scientific">Raineya orbicola</name>
    <dbReference type="NCBI Taxonomy" id="2016530"/>
    <lineage>
        <taxon>Bacteria</taxon>
        <taxon>Pseudomonadati</taxon>
        <taxon>Bacteroidota</taxon>
        <taxon>Cytophagia</taxon>
        <taxon>Cytophagales</taxon>
        <taxon>Raineyaceae</taxon>
        <taxon>Raineya</taxon>
    </lineage>
</organism>
<dbReference type="Pfam" id="PF05742">
    <property type="entry name" value="TANGO2"/>
    <property type="match status" value="1"/>
</dbReference>
<comment type="caution">
    <text evidence="1">The sequence shown here is derived from an EMBL/GenBank/DDBJ whole genome shotgun (WGS) entry which is preliminary data.</text>
</comment>
<keyword evidence="2" id="KW-1185">Reference proteome</keyword>